<dbReference type="Proteomes" id="UP001066276">
    <property type="component" value="Chromosome 4_2"/>
</dbReference>
<gene>
    <name evidence="1" type="ORF">NDU88_001306</name>
</gene>
<proteinExistence type="predicted"/>
<organism evidence="1 2">
    <name type="scientific">Pleurodeles waltl</name>
    <name type="common">Iberian ribbed newt</name>
    <dbReference type="NCBI Taxonomy" id="8319"/>
    <lineage>
        <taxon>Eukaryota</taxon>
        <taxon>Metazoa</taxon>
        <taxon>Chordata</taxon>
        <taxon>Craniata</taxon>
        <taxon>Vertebrata</taxon>
        <taxon>Euteleostomi</taxon>
        <taxon>Amphibia</taxon>
        <taxon>Batrachia</taxon>
        <taxon>Caudata</taxon>
        <taxon>Salamandroidea</taxon>
        <taxon>Salamandridae</taxon>
        <taxon>Pleurodelinae</taxon>
        <taxon>Pleurodeles</taxon>
    </lineage>
</organism>
<comment type="caution">
    <text evidence="1">The sequence shown here is derived from an EMBL/GenBank/DDBJ whole genome shotgun (WGS) entry which is preliminary data.</text>
</comment>
<sequence length="84" mass="9236">MAARVHCVVRGTLWLQVVRASRTCRKARTRHGTSNSCVTGATTVTSSVRSEFDIRGDHRAECVDSPGQQWCTLAGYSRLLDDAL</sequence>
<dbReference type="EMBL" id="JANPWB010000008">
    <property type="protein sequence ID" value="KAJ1160813.1"/>
    <property type="molecule type" value="Genomic_DNA"/>
</dbReference>
<name>A0AAV7SC85_PLEWA</name>
<dbReference type="AlphaFoldDB" id="A0AAV7SC85"/>
<keyword evidence="2" id="KW-1185">Reference proteome</keyword>
<reference evidence="1" key="1">
    <citation type="journal article" date="2022" name="bioRxiv">
        <title>Sequencing and chromosome-scale assembly of the giantPleurodeles waltlgenome.</title>
        <authorList>
            <person name="Brown T."/>
            <person name="Elewa A."/>
            <person name="Iarovenko S."/>
            <person name="Subramanian E."/>
            <person name="Araus A.J."/>
            <person name="Petzold A."/>
            <person name="Susuki M."/>
            <person name="Suzuki K.-i.T."/>
            <person name="Hayashi T."/>
            <person name="Toyoda A."/>
            <person name="Oliveira C."/>
            <person name="Osipova E."/>
            <person name="Leigh N.D."/>
            <person name="Simon A."/>
            <person name="Yun M.H."/>
        </authorList>
    </citation>
    <scope>NUCLEOTIDE SEQUENCE</scope>
    <source>
        <strain evidence="1">20211129_DDA</strain>
        <tissue evidence="1">Liver</tissue>
    </source>
</reference>
<evidence type="ECO:0000313" key="1">
    <source>
        <dbReference type="EMBL" id="KAJ1160813.1"/>
    </source>
</evidence>
<accession>A0AAV7SC85</accession>
<evidence type="ECO:0000313" key="2">
    <source>
        <dbReference type="Proteomes" id="UP001066276"/>
    </source>
</evidence>
<evidence type="ECO:0008006" key="3">
    <source>
        <dbReference type="Google" id="ProtNLM"/>
    </source>
</evidence>
<protein>
    <recommendedName>
        <fullName evidence="3">Secreted protein</fullName>
    </recommendedName>
</protein>